<proteinExistence type="predicted"/>
<dbReference type="KEGG" id="vg:24607031"/>
<sequence length="102" mass="11504">MKDNKLLQFIDDMLYFRKHGDKEGMAALLKEGEGQQVNMKDAAESLLSIVDDLTVYIDTVQAVDEVRLLTVIESLPLDIQKSIAEKFSEDEDDLINSKGENN</sequence>
<keyword evidence="2" id="KW-1185">Reference proteome</keyword>
<name>A0A0A0RNS2_9CAUD</name>
<evidence type="ECO:0000313" key="2">
    <source>
        <dbReference type="Proteomes" id="UP000030206"/>
    </source>
</evidence>
<dbReference type="Proteomes" id="UP000030206">
    <property type="component" value="Segment"/>
</dbReference>
<dbReference type="RefSeq" id="YP_009151091.1">
    <property type="nucleotide sequence ID" value="NC_027366.1"/>
</dbReference>
<gene>
    <name evidence="1" type="ORF">CPT_Mater132</name>
</gene>
<dbReference type="EMBL" id="KM236245">
    <property type="protein sequence ID" value="AIW03289.1"/>
    <property type="molecule type" value="Genomic_DNA"/>
</dbReference>
<reference evidence="1 2" key="1">
    <citation type="submission" date="2014-07" db="EMBL/GenBank/DDBJ databases">
        <title>Complete Genome of Bacillus megaterium Myophage Mater.</title>
        <authorList>
            <person name="Lancaster J.C."/>
            <person name="Hodde M.K."/>
            <person name="Hernandez A.C."/>
            <person name="Everett G.F.K."/>
        </authorList>
    </citation>
    <scope>NUCLEOTIDE SEQUENCE [LARGE SCALE GENOMIC DNA]</scope>
</reference>
<dbReference type="GeneID" id="24607031"/>
<evidence type="ECO:0000313" key="1">
    <source>
        <dbReference type="EMBL" id="AIW03289.1"/>
    </source>
</evidence>
<accession>A0A0A0RNS2</accession>
<protein>
    <submittedName>
        <fullName evidence="1">Uncharacterized protein</fullName>
    </submittedName>
</protein>
<organism evidence="1 2">
    <name type="scientific">Bacillus phage Mater</name>
    <dbReference type="NCBI Taxonomy" id="1540090"/>
    <lineage>
        <taxon>Viruses</taxon>
        <taxon>Duplodnaviria</taxon>
        <taxon>Heunggongvirae</taxon>
        <taxon>Uroviricota</taxon>
        <taxon>Caudoviricetes</taxon>
        <taxon>Herelleviridae</taxon>
        <taxon>Bastillevirinae</taxon>
        <taxon>Matervirus</taxon>
        <taxon>Matervirus mater</taxon>
    </lineage>
</organism>